<evidence type="ECO:0008006" key="4">
    <source>
        <dbReference type="Google" id="ProtNLM"/>
    </source>
</evidence>
<proteinExistence type="predicted"/>
<evidence type="ECO:0000313" key="2">
    <source>
        <dbReference type="EnsemblProtists" id="EOD16850"/>
    </source>
</evidence>
<organism evidence="2 3">
    <name type="scientific">Emiliania huxleyi (strain CCMP1516)</name>
    <dbReference type="NCBI Taxonomy" id="280463"/>
    <lineage>
        <taxon>Eukaryota</taxon>
        <taxon>Haptista</taxon>
        <taxon>Haptophyta</taxon>
        <taxon>Prymnesiophyceae</taxon>
        <taxon>Isochrysidales</taxon>
        <taxon>Noelaerhabdaceae</taxon>
        <taxon>Emiliania</taxon>
    </lineage>
</organism>
<feature type="transmembrane region" description="Helical" evidence="1">
    <location>
        <begin position="44"/>
        <end position="64"/>
    </location>
</feature>
<keyword evidence="3" id="KW-1185">Reference proteome</keyword>
<dbReference type="HOGENOM" id="CLU_1535332_0_0_1"/>
<dbReference type="PaxDb" id="2903-EOD16850"/>
<reference evidence="3" key="1">
    <citation type="journal article" date="2013" name="Nature">
        <title>Pan genome of the phytoplankton Emiliania underpins its global distribution.</title>
        <authorList>
            <person name="Read B.A."/>
            <person name="Kegel J."/>
            <person name="Klute M.J."/>
            <person name="Kuo A."/>
            <person name="Lefebvre S.C."/>
            <person name="Maumus F."/>
            <person name="Mayer C."/>
            <person name="Miller J."/>
            <person name="Monier A."/>
            <person name="Salamov A."/>
            <person name="Young J."/>
            <person name="Aguilar M."/>
            <person name="Claverie J.M."/>
            <person name="Frickenhaus S."/>
            <person name="Gonzalez K."/>
            <person name="Herman E.K."/>
            <person name="Lin Y.C."/>
            <person name="Napier J."/>
            <person name="Ogata H."/>
            <person name="Sarno A.F."/>
            <person name="Shmutz J."/>
            <person name="Schroeder D."/>
            <person name="de Vargas C."/>
            <person name="Verret F."/>
            <person name="von Dassow P."/>
            <person name="Valentin K."/>
            <person name="Van de Peer Y."/>
            <person name="Wheeler G."/>
            <person name="Dacks J.B."/>
            <person name="Delwiche C.F."/>
            <person name="Dyhrman S.T."/>
            <person name="Glockner G."/>
            <person name="John U."/>
            <person name="Richards T."/>
            <person name="Worden A.Z."/>
            <person name="Zhang X."/>
            <person name="Grigoriev I.V."/>
            <person name="Allen A.E."/>
            <person name="Bidle K."/>
            <person name="Borodovsky M."/>
            <person name="Bowler C."/>
            <person name="Brownlee C."/>
            <person name="Cock J.M."/>
            <person name="Elias M."/>
            <person name="Gladyshev V.N."/>
            <person name="Groth M."/>
            <person name="Guda C."/>
            <person name="Hadaegh A."/>
            <person name="Iglesias-Rodriguez M.D."/>
            <person name="Jenkins J."/>
            <person name="Jones B.M."/>
            <person name="Lawson T."/>
            <person name="Leese F."/>
            <person name="Lindquist E."/>
            <person name="Lobanov A."/>
            <person name="Lomsadze A."/>
            <person name="Malik S.B."/>
            <person name="Marsh M.E."/>
            <person name="Mackinder L."/>
            <person name="Mock T."/>
            <person name="Mueller-Roeber B."/>
            <person name="Pagarete A."/>
            <person name="Parker M."/>
            <person name="Probert I."/>
            <person name="Quesneville H."/>
            <person name="Raines C."/>
            <person name="Rensing S.A."/>
            <person name="Riano-Pachon D.M."/>
            <person name="Richier S."/>
            <person name="Rokitta S."/>
            <person name="Shiraiwa Y."/>
            <person name="Soanes D.M."/>
            <person name="van der Giezen M."/>
            <person name="Wahlund T.M."/>
            <person name="Williams B."/>
            <person name="Wilson W."/>
            <person name="Wolfe G."/>
            <person name="Wurch L.L."/>
        </authorList>
    </citation>
    <scope>NUCLEOTIDE SEQUENCE</scope>
</reference>
<keyword evidence="1" id="KW-0812">Transmembrane</keyword>
<name>A0A0D3J015_EMIH1</name>
<dbReference type="EnsemblProtists" id="EOD16850">
    <property type="protein sequence ID" value="EOD16850"/>
    <property type="gene ID" value="EMIHUDRAFT_210446"/>
</dbReference>
<dbReference type="GeneID" id="17263010"/>
<keyword evidence="1" id="KW-1133">Transmembrane helix</keyword>
<dbReference type="AlphaFoldDB" id="A0A0D3J015"/>
<sequence length="175" mass="18445">MLRVPLALGAASRVFFFGRAVWLFRFFSLCAGGPLVLRDRGCEAPLALQLVVLVVLLHVLLLSLCHRVVGPTCAVAFLGPSSPDFDIRRVACVRFPPTRRLVPGSGPWGGGGGLLGLLGSLGSLDSLDSLDCLTHATRAAPVVLLAGRPPRRPVSRVLACSGLGGQRLGWCSPSR</sequence>
<evidence type="ECO:0000313" key="3">
    <source>
        <dbReference type="Proteomes" id="UP000013827"/>
    </source>
</evidence>
<accession>A0A0D3J015</accession>
<feature type="transmembrane region" description="Helical" evidence="1">
    <location>
        <begin position="20"/>
        <end position="37"/>
    </location>
</feature>
<dbReference type="RefSeq" id="XP_005769279.1">
    <property type="nucleotide sequence ID" value="XM_005769222.1"/>
</dbReference>
<dbReference type="Proteomes" id="UP000013827">
    <property type="component" value="Unassembled WGS sequence"/>
</dbReference>
<evidence type="ECO:0000256" key="1">
    <source>
        <dbReference type="SAM" id="Phobius"/>
    </source>
</evidence>
<reference evidence="2" key="2">
    <citation type="submission" date="2024-10" db="UniProtKB">
        <authorList>
            <consortium name="EnsemblProtists"/>
        </authorList>
    </citation>
    <scope>IDENTIFICATION</scope>
</reference>
<keyword evidence="1" id="KW-0472">Membrane</keyword>
<protein>
    <recommendedName>
        <fullName evidence="4">Secreted protein</fullName>
    </recommendedName>
</protein>
<dbReference type="KEGG" id="ehx:EMIHUDRAFT_210446"/>